<evidence type="ECO:0000313" key="2">
    <source>
        <dbReference type="EMBL" id="PKC68354.1"/>
    </source>
</evidence>
<dbReference type="EMBL" id="LLXH01000337">
    <property type="protein sequence ID" value="PKC68354.1"/>
    <property type="molecule type" value="Genomic_DNA"/>
</dbReference>
<keyword evidence="1" id="KW-0472">Membrane</keyword>
<dbReference type="VEuPathDB" id="FungiDB:RhiirFUN_019277"/>
<evidence type="ECO:0000256" key="1">
    <source>
        <dbReference type="SAM" id="Phobius"/>
    </source>
</evidence>
<keyword evidence="1" id="KW-0812">Transmembrane</keyword>
<accession>A0A2N0RYH8</accession>
<gene>
    <name evidence="2" type="ORF">RhiirA1_148167</name>
</gene>
<reference evidence="2 3" key="2">
    <citation type="submission" date="2017-10" db="EMBL/GenBank/DDBJ databases">
        <title>Genome analyses suggest a sexual origin of heterokaryosis in a supposedly ancient asexual fungus.</title>
        <authorList>
            <person name="Corradi N."/>
            <person name="Sedzielewska K."/>
            <person name="Noel J."/>
            <person name="Charron P."/>
            <person name="Farinelli L."/>
            <person name="Marton T."/>
            <person name="Kruger M."/>
            <person name="Pelin A."/>
            <person name="Brachmann A."/>
            <person name="Corradi N."/>
        </authorList>
    </citation>
    <scope>NUCLEOTIDE SEQUENCE [LARGE SCALE GENOMIC DNA]</scope>
    <source>
        <strain evidence="2 3">A1</strain>
    </source>
</reference>
<name>A0A2N0RYH8_9GLOM</name>
<feature type="transmembrane region" description="Helical" evidence="1">
    <location>
        <begin position="81"/>
        <end position="102"/>
    </location>
</feature>
<sequence length="128" mass="14864">MIFKLLNMNVCSLETKFVEYNSVPIITDIRPDVFSMEIKVDTCSIPLRRQSSDETQLVIVPKNSHYFRTEIEKYEYQTISLVSNLGGFYGFIVTVYIALFGMSKVELWVYFKKLYLDVGIVVEVLNNI</sequence>
<proteinExistence type="predicted"/>
<dbReference type="VEuPathDB" id="FungiDB:RhiirA1_148167"/>
<dbReference type="AlphaFoldDB" id="A0A2N0RYH8"/>
<dbReference type="VEuPathDB" id="FungiDB:FUN_017860"/>
<organism evidence="2 3">
    <name type="scientific">Rhizophagus irregularis</name>
    <dbReference type="NCBI Taxonomy" id="588596"/>
    <lineage>
        <taxon>Eukaryota</taxon>
        <taxon>Fungi</taxon>
        <taxon>Fungi incertae sedis</taxon>
        <taxon>Mucoromycota</taxon>
        <taxon>Glomeromycotina</taxon>
        <taxon>Glomeromycetes</taxon>
        <taxon>Glomerales</taxon>
        <taxon>Glomeraceae</taxon>
        <taxon>Rhizophagus</taxon>
    </lineage>
</organism>
<reference evidence="2 3" key="1">
    <citation type="submission" date="2017-10" db="EMBL/GenBank/DDBJ databases">
        <title>Extensive intraspecific genome diversity in a model arbuscular mycorrhizal fungus.</title>
        <authorList>
            <person name="Chen E.C.H."/>
            <person name="Morin E."/>
            <person name="Baudet D."/>
            <person name="Noel J."/>
            <person name="Ndikumana S."/>
            <person name="Charron P."/>
            <person name="St-Onge C."/>
            <person name="Giorgi J."/>
            <person name="Grigoriev I.V."/>
            <person name="Roux C."/>
            <person name="Martin F.M."/>
            <person name="Corradi N."/>
        </authorList>
    </citation>
    <scope>NUCLEOTIDE SEQUENCE [LARGE SCALE GENOMIC DNA]</scope>
    <source>
        <strain evidence="2 3">A1</strain>
    </source>
</reference>
<keyword evidence="1" id="KW-1133">Transmembrane helix</keyword>
<evidence type="ECO:0000313" key="3">
    <source>
        <dbReference type="Proteomes" id="UP000232688"/>
    </source>
</evidence>
<protein>
    <submittedName>
        <fullName evidence="2">Uncharacterized protein</fullName>
    </submittedName>
</protein>
<comment type="caution">
    <text evidence="2">The sequence shown here is derived from an EMBL/GenBank/DDBJ whole genome shotgun (WGS) entry which is preliminary data.</text>
</comment>
<dbReference type="Proteomes" id="UP000232688">
    <property type="component" value="Unassembled WGS sequence"/>
</dbReference>